<dbReference type="InterPro" id="IPR027417">
    <property type="entry name" value="P-loop_NTPase"/>
</dbReference>
<feature type="binding site" evidence="4">
    <location>
        <begin position="448"/>
        <end position="455"/>
    </location>
    <ligand>
        <name>ATP</name>
        <dbReference type="ChEBI" id="CHEBI:30616"/>
    </ligand>
</feature>
<feature type="transmembrane region" description="Helical" evidence="6">
    <location>
        <begin position="57"/>
        <end position="78"/>
    </location>
</feature>
<organism evidence="8 9">
    <name type="scientific">Dactylosporangium darangshiense</name>
    <dbReference type="NCBI Taxonomy" id="579108"/>
    <lineage>
        <taxon>Bacteria</taxon>
        <taxon>Bacillati</taxon>
        <taxon>Actinomycetota</taxon>
        <taxon>Actinomycetes</taxon>
        <taxon>Micromonosporales</taxon>
        <taxon>Micromonosporaceae</taxon>
        <taxon>Dactylosporangium</taxon>
    </lineage>
</organism>
<dbReference type="EMBL" id="BAABAT010000020">
    <property type="protein sequence ID" value="GAA4255279.1"/>
    <property type="molecule type" value="Genomic_DNA"/>
</dbReference>
<dbReference type="PROSITE" id="PS50901">
    <property type="entry name" value="FTSK"/>
    <property type="match status" value="2"/>
</dbReference>
<dbReference type="NCBIfam" id="TIGR03925">
    <property type="entry name" value="T7SS_EccC_b"/>
    <property type="match status" value="1"/>
</dbReference>
<gene>
    <name evidence="8" type="ORF">GCM10022255_063520</name>
</gene>
<feature type="transmembrane region" description="Helical" evidence="6">
    <location>
        <begin position="30"/>
        <end position="51"/>
    </location>
</feature>
<keyword evidence="1" id="KW-0677">Repeat</keyword>
<protein>
    <submittedName>
        <fullName evidence="8">Type VII secretion protein EccC</fullName>
    </submittedName>
</protein>
<keyword evidence="6" id="KW-0812">Transmembrane</keyword>
<comment type="caution">
    <text evidence="8">The sequence shown here is derived from an EMBL/GenBank/DDBJ whole genome shotgun (WGS) entry which is preliminary data.</text>
</comment>
<dbReference type="Pfam" id="PF01580">
    <property type="entry name" value="FtsK_SpoIIIE"/>
    <property type="match status" value="2"/>
</dbReference>
<evidence type="ECO:0000256" key="1">
    <source>
        <dbReference type="ARBA" id="ARBA00022737"/>
    </source>
</evidence>
<feature type="region of interest" description="Disordered" evidence="5">
    <location>
        <begin position="595"/>
        <end position="615"/>
    </location>
</feature>
<feature type="domain" description="FtsK" evidence="7">
    <location>
        <begin position="430"/>
        <end position="603"/>
    </location>
</feature>
<feature type="compositionally biased region" description="Low complexity" evidence="5">
    <location>
        <begin position="595"/>
        <end position="606"/>
    </location>
</feature>
<evidence type="ECO:0000256" key="3">
    <source>
        <dbReference type="ARBA" id="ARBA00022840"/>
    </source>
</evidence>
<evidence type="ECO:0000256" key="6">
    <source>
        <dbReference type="SAM" id="Phobius"/>
    </source>
</evidence>
<keyword evidence="6" id="KW-0472">Membrane</keyword>
<evidence type="ECO:0000256" key="5">
    <source>
        <dbReference type="SAM" id="MobiDB-lite"/>
    </source>
</evidence>
<evidence type="ECO:0000313" key="9">
    <source>
        <dbReference type="Proteomes" id="UP001500620"/>
    </source>
</evidence>
<dbReference type="InterPro" id="IPR002543">
    <property type="entry name" value="FtsK_dom"/>
</dbReference>
<keyword evidence="9" id="KW-1185">Reference proteome</keyword>
<keyword evidence="6" id="KW-1133">Transmembrane helix</keyword>
<evidence type="ECO:0000256" key="4">
    <source>
        <dbReference type="PROSITE-ProRule" id="PRU00289"/>
    </source>
</evidence>
<reference evidence="9" key="1">
    <citation type="journal article" date="2019" name="Int. J. Syst. Evol. Microbiol.">
        <title>The Global Catalogue of Microorganisms (GCM) 10K type strain sequencing project: providing services to taxonomists for standard genome sequencing and annotation.</title>
        <authorList>
            <consortium name="The Broad Institute Genomics Platform"/>
            <consortium name="The Broad Institute Genome Sequencing Center for Infectious Disease"/>
            <person name="Wu L."/>
            <person name="Ma J."/>
        </authorList>
    </citation>
    <scope>NUCLEOTIDE SEQUENCE [LARGE SCALE GENOMIC DNA]</scope>
    <source>
        <strain evidence="9">JCM 17441</strain>
    </source>
</reference>
<dbReference type="InterPro" id="IPR003593">
    <property type="entry name" value="AAA+_ATPase"/>
</dbReference>
<proteinExistence type="predicted"/>
<keyword evidence="3 4" id="KW-0067">ATP-binding</keyword>
<dbReference type="PANTHER" id="PTHR22683:SF1">
    <property type="entry name" value="TYPE VII SECRETION SYSTEM PROTEIN ESSC"/>
    <property type="match status" value="1"/>
</dbReference>
<dbReference type="InterPro" id="IPR023837">
    <property type="entry name" value="EccCb-like_Actinobacteria"/>
</dbReference>
<dbReference type="PANTHER" id="PTHR22683">
    <property type="entry name" value="SPORULATION PROTEIN RELATED"/>
    <property type="match status" value="1"/>
</dbReference>
<evidence type="ECO:0000313" key="8">
    <source>
        <dbReference type="EMBL" id="GAA4255279.1"/>
    </source>
</evidence>
<keyword evidence="2 4" id="KW-0547">Nucleotide-binding</keyword>
<dbReference type="Proteomes" id="UP001500620">
    <property type="component" value="Unassembled WGS sequence"/>
</dbReference>
<sequence length="995" mass="104333">MRRAEPEYPAGELVLDPPPELPASAGRGGAVLVAVVPLVLGAGSMALLFAGQPVGPLVYLTAGLFALAAVGLLVALFGRGTGPGRRERLLARRAYLRHLAQLRRRARRSVEMQRATLLYRHPDPDSLWSIPPSSRLWERRPGDPDFGSVRVALGPQPLATPIVPPPARPLDNLDPMCAVEVRRFMTTYAAVEDLPVALRLADLARLHVQGAPEATRALARAIVAQAAAFHSPRDLLVAVCAGPGAAPLWEWAKWLPHAQHPQLRDALGPVRLVVPAMAALETLLDPILGNRPRFEPGAGEPHLLLVLDGGDELRSELLRDGGVAGVTVLDLSAAPSGHGPSSAVVSVDGYGMLLRAAAEGWTPAGRADALSLAEAEALAMQLAALRPEASETTDDLALLGLSAVDDFDPAERWAAAGAALRVPIGWSPDGAPVELDLDGDGPHGLVIATGDAGRAELLRAVVAGLAVAHGPDRINFLLVDAHGGGTFAGLEALPHTGALIAGVADQPALVDRLAAAIEGELRRRQELQRPFPSLLIVGDGFSELLAARPALIDTLAGVGRIGHGLGVHLLLASRRLDEGRPRALDAHLSYRIGLGPAPDGDPDAPGQGHLSVASLPPRPFRAASVSGLYGRAAAPAAPVIHDYVSAYVAPATTGENPGAPLVAPGAGALDALVARMQGKGQPAHPLWLPPLAEPPTLGALLPAPVADPQRGLTVPVPELQGGLYAVIGVVDRPLEQRRDPVWWELSGPAGHAIVVGGPGSGKSTVLRTLMLSLALSHTPREAAFHCLDFGGGTLTALRYLPHVATVVTRQDPDAVRRTVAALQTLRAERQRRFAAASVDSMATYRRARRAGQHADDPFGDVFLVVDGWPTIRADFPDLEEAIDDLTSRGLTYGVHVVATATRWLDVPAPVRDRFGSRLELRLSEPADSQIDRRAAANVPDRAPGRGVIPGGLQFVAALPRVDGRPSVEDLPEGIARLVTDIREATPASGAVGVPK</sequence>
<dbReference type="SUPFAM" id="SSF52540">
    <property type="entry name" value="P-loop containing nucleoside triphosphate hydrolases"/>
    <property type="match status" value="2"/>
</dbReference>
<evidence type="ECO:0000256" key="2">
    <source>
        <dbReference type="ARBA" id="ARBA00022741"/>
    </source>
</evidence>
<feature type="domain" description="FtsK" evidence="7">
    <location>
        <begin position="738"/>
        <end position="929"/>
    </location>
</feature>
<dbReference type="InterPro" id="IPR050206">
    <property type="entry name" value="FtsK/SpoIIIE/SftA"/>
</dbReference>
<name>A0ABP8DG97_9ACTN</name>
<dbReference type="Gene3D" id="3.40.50.300">
    <property type="entry name" value="P-loop containing nucleotide triphosphate hydrolases"/>
    <property type="match status" value="2"/>
</dbReference>
<accession>A0ABP8DG97</accession>
<dbReference type="SMART" id="SM00382">
    <property type="entry name" value="AAA"/>
    <property type="match status" value="1"/>
</dbReference>
<evidence type="ECO:0000259" key="7">
    <source>
        <dbReference type="PROSITE" id="PS50901"/>
    </source>
</evidence>
<feature type="binding site" evidence="4">
    <location>
        <begin position="756"/>
        <end position="763"/>
    </location>
    <ligand>
        <name>ATP</name>
        <dbReference type="ChEBI" id="CHEBI:30616"/>
    </ligand>
</feature>